<reference evidence="1 2" key="1">
    <citation type="submission" date="2022-07" db="EMBL/GenBank/DDBJ databases">
        <authorList>
            <person name="Li W.-J."/>
            <person name="Deng Q.-Q."/>
        </authorList>
    </citation>
    <scope>NUCLEOTIDE SEQUENCE [LARGE SCALE GENOMIC DNA]</scope>
    <source>
        <strain evidence="1 2">SYSU M60028</strain>
    </source>
</reference>
<protein>
    <submittedName>
        <fullName evidence="1">Uncharacterized protein</fullName>
    </submittedName>
</protein>
<organism evidence="1 2">
    <name type="scientific">Alsobacter ponti</name>
    <dbReference type="NCBI Taxonomy" id="2962936"/>
    <lineage>
        <taxon>Bacteria</taxon>
        <taxon>Pseudomonadati</taxon>
        <taxon>Pseudomonadota</taxon>
        <taxon>Alphaproteobacteria</taxon>
        <taxon>Hyphomicrobiales</taxon>
        <taxon>Alsobacteraceae</taxon>
        <taxon>Alsobacter</taxon>
    </lineage>
</organism>
<evidence type="ECO:0000313" key="2">
    <source>
        <dbReference type="Proteomes" id="UP001205890"/>
    </source>
</evidence>
<comment type="caution">
    <text evidence="1">The sequence shown here is derived from an EMBL/GenBank/DDBJ whole genome shotgun (WGS) entry which is preliminary data.</text>
</comment>
<name>A0ABT1LI12_9HYPH</name>
<proteinExistence type="predicted"/>
<dbReference type="RefSeq" id="WP_254746761.1">
    <property type="nucleotide sequence ID" value="NZ_JANCLU010000040.1"/>
</dbReference>
<accession>A0ABT1LI12</accession>
<gene>
    <name evidence="1" type="ORF">NK718_21705</name>
</gene>
<dbReference type="EMBL" id="JANCLU010000040">
    <property type="protein sequence ID" value="MCP8941145.1"/>
    <property type="molecule type" value="Genomic_DNA"/>
</dbReference>
<dbReference type="Proteomes" id="UP001205890">
    <property type="component" value="Unassembled WGS sequence"/>
</dbReference>
<evidence type="ECO:0000313" key="1">
    <source>
        <dbReference type="EMBL" id="MCP8941145.1"/>
    </source>
</evidence>
<sequence>MFARGSNIPVAGEAIGSHQTIVDGGATLEFKAAASIAVDLGQGVGTLALGDSADFTGIVKDFGAGDALELADIDFASASWSFAANQTGTGGVLTLVDADSATNLVLQGLYDPAQFSLTADDVGHTRVTYHDLIV</sequence>
<keyword evidence="2" id="KW-1185">Reference proteome</keyword>